<dbReference type="PROSITE" id="PS51257">
    <property type="entry name" value="PROKAR_LIPOPROTEIN"/>
    <property type="match status" value="1"/>
</dbReference>
<evidence type="ECO:0008006" key="3">
    <source>
        <dbReference type="Google" id="ProtNLM"/>
    </source>
</evidence>
<protein>
    <recommendedName>
        <fullName evidence="3">Lipoprotein</fullName>
    </recommendedName>
</protein>
<keyword evidence="2" id="KW-1185">Reference proteome</keyword>
<proteinExistence type="predicted"/>
<dbReference type="RefSeq" id="WP_182124111.1">
    <property type="nucleotide sequence ID" value="NZ_JACGLS010000001.1"/>
</dbReference>
<sequence>MRYFLLILTCLIVLSCQTEKKKQKPTWLIGKWERVNEKPNKRTFDFWDKYLTGIGFTLKDADTIFKEVMSIVELKDTLHLKVERVNKTPTLFKFTQQTDSSFVSENPENEFPKKIYYYKENGQLKCKISNNELSIDFVFNEINH</sequence>
<dbReference type="AlphaFoldDB" id="A0A839AKJ3"/>
<organism evidence="1 2">
    <name type="scientific">Tenacibaculum pelagium</name>
    <dbReference type="NCBI Taxonomy" id="2759527"/>
    <lineage>
        <taxon>Bacteria</taxon>
        <taxon>Pseudomonadati</taxon>
        <taxon>Bacteroidota</taxon>
        <taxon>Flavobacteriia</taxon>
        <taxon>Flavobacteriales</taxon>
        <taxon>Flavobacteriaceae</taxon>
        <taxon>Tenacibaculum</taxon>
    </lineage>
</organism>
<gene>
    <name evidence="1" type="ORF">H3Z83_03680</name>
</gene>
<comment type="caution">
    <text evidence="1">The sequence shown here is derived from an EMBL/GenBank/DDBJ whole genome shotgun (WGS) entry which is preliminary data.</text>
</comment>
<evidence type="ECO:0000313" key="2">
    <source>
        <dbReference type="Proteomes" id="UP000563906"/>
    </source>
</evidence>
<evidence type="ECO:0000313" key="1">
    <source>
        <dbReference type="EMBL" id="MBA6155623.1"/>
    </source>
</evidence>
<reference evidence="1 2" key="1">
    <citation type="submission" date="2020-07" db="EMBL/GenBank/DDBJ databases">
        <title>Bacterium isolated from marine sediment.</title>
        <authorList>
            <person name="Shang D."/>
            <person name="Du Z.-J."/>
        </authorList>
    </citation>
    <scope>NUCLEOTIDE SEQUENCE [LARGE SCALE GENOMIC DNA]</scope>
    <source>
        <strain evidence="1 2">S7007</strain>
    </source>
</reference>
<dbReference type="EMBL" id="JACGLS010000001">
    <property type="protein sequence ID" value="MBA6155623.1"/>
    <property type="molecule type" value="Genomic_DNA"/>
</dbReference>
<accession>A0A839AKJ3</accession>
<name>A0A839AKJ3_9FLAO</name>
<dbReference type="Proteomes" id="UP000563906">
    <property type="component" value="Unassembled WGS sequence"/>
</dbReference>